<dbReference type="CDD" id="cd10017">
    <property type="entry name" value="B3_DNA"/>
    <property type="match status" value="1"/>
</dbReference>
<dbReference type="SUPFAM" id="SSF101936">
    <property type="entry name" value="DNA-binding pseudobarrel domain"/>
    <property type="match status" value="1"/>
</dbReference>
<reference evidence="8 9" key="1">
    <citation type="journal article" date="2023" name="Life. Sci Alliance">
        <title>Evolutionary insights into 3D genome organization and epigenetic landscape of Vigna mungo.</title>
        <authorList>
            <person name="Junaid A."/>
            <person name="Singh B."/>
            <person name="Bhatia S."/>
        </authorList>
    </citation>
    <scope>NUCLEOTIDE SEQUENCE [LARGE SCALE GENOMIC DNA]</scope>
    <source>
        <strain evidence="8">Urdbean</strain>
    </source>
</reference>
<dbReference type="Gene3D" id="2.40.330.10">
    <property type="entry name" value="DNA-binding pseudobarrel domain"/>
    <property type="match status" value="1"/>
</dbReference>
<keyword evidence="2" id="KW-0805">Transcription regulation</keyword>
<proteinExistence type="predicted"/>
<dbReference type="InterPro" id="IPR015300">
    <property type="entry name" value="DNA-bd_pseudobarrel_sf"/>
</dbReference>
<keyword evidence="5" id="KW-0539">Nucleus</keyword>
<dbReference type="GO" id="GO:0003677">
    <property type="term" value="F:DNA binding"/>
    <property type="evidence" value="ECO:0007669"/>
    <property type="project" value="UniProtKB-KW"/>
</dbReference>
<evidence type="ECO:0000256" key="5">
    <source>
        <dbReference type="ARBA" id="ARBA00023242"/>
    </source>
</evidence>
<evidence type="ECO:0000256" key="3">
    <source>
        <dbReference type="ARBA" id="ARBA00023125"/>
    </source>
</evidence>
<dbReference type="GO" id="GO:0005634">
    <property type="term" value="C:nucleus"/>
    <property type="evidence" value="ECO:0007669"/>
    <property type="project" value="UniProtKB-SubCell"/>
</dbReference>
<dbReference type="Pfam" id="PF02362">
    <property type="entry name" value="B3"/>
    <property type="match status" value="1"/>
</dbReference>
<dbReference type="EMBL" id="CP144693">
    <property type="protein sequence ID" value="WVZ01180.1"/>
    <property type="molecule type" value="Genomic_DNA"/>
</dbReference>
<accession>A0AAQ3N243</accession>
<feature type="domain" description="TF-B3" evidence="7">
    <location>
        <begin position="159"/>
        <end position="265"/>
    </location>
</feature>
<evidence type="ECO:0000313" key="8">
    <source>
        <dbReference type="EMBL" id="WVZ01180.1"/>
    </source>
</evidence>
<gene>
    <name evidence="8" type="ORF">V8G54_027249</name>
</gene>
<evidence type="ECO:0000256" key="2">
    <source>
        <dbReference type="ARBA" id="ARBA00023015"/>
    </source>
</evidence>
<organism evidence="8 9">
    <name type="scientific">Vigna mungo</name>
    <name type="common">Black gram</name>
    <name type="synonym">Phaseolus mungo</name>
    <dbReference type="NCBI Taxonomy" id="3915"/>
    <lineage>
        <taxon>Eukaryota</taxon>
        <taxon>Viridiplantae</taxon>
        <taxon>Streptophyta</taxon>
        <taxon>Embryophyta</taxon>
        <taxon>Tracheophyta</taxon>
        <taxon>Spermatophyta</taxon>
        <taxon>Magnoliopsida</taxon>
        <taxon>eudicotyledons</taxon>
        <taxon>Gunneridae</taxon>
        <taxon>Pentapetalae</taxon>
        <taxon>rosids</taxon>
        <taxon>fabids</taxon>
        <taxon>Fabales</taxon>
        <taxon>Fabaceae</taxon>
        <taxon>Papilionoideae</taxon>
        <taxon>50 kb inversion clade</taxon>
        <taxon>NPAAA clade</taxon>
        <taxon>indigoferoid/millettioid clade</taxon>
        <taxon>Phaseoleae</taxon>
        <taxon>Vigna</taxon>
    </lineage>
</organism>
<feature type="region of interest" description="Disordered" evidence="6">
    <location>
        <begin position="40"/>
        <end position="67"/>
    </location>
</feature>
<dbReference type="AlphaFoldDB" id="A0AAQ3N243"/>
<evidence type="ECO:0000259" key="7">
    <source>
        <dbReference type="PROSITE" id="PS50863"/>
    </source>
</evidence>
<dbReference type="SMART" id="SM01019">
    <property type="entry name" value="B3"/>
    <property type="match status" value="1"/>
</dbReference>
<keyword evidence="3" id="KW-0238">DNA-binding</keyword>
<keyword evidence="4" id="KW-0804">Transcription</keyword>
<sequence>MKRSWSNMEKKIVEEFSKDDLEILELLVVMQGEKDPKKWHENIFGNKRRKKSQSFREGSSKSSTFEDGKVVENHDSLAIPHQKVSSLKVRFSLQKPLASSSQKHLISSSQRNSSQKHITSSSQGNSSQQHLPSDNHDPSYLTFLENFREYIFQHNEPLEKQLTLSDVNVNLNRLLLNKKHVEKSFLPFLRNDEDIEKGIEVCVYDIRKNSYTLTFKKWTNKYYVLNGGWKDFFKVHKLEQNDTIKLWMFRHSSHSKLCFALDYKKIES</sequence>
<dbReference type="Proteomes" id="UP001374535">
    <property type="component" value="Chromosome 8"/>
</dbReference>
<protein>
    <recommendedName>
        <fullName evidence="7">TF-B3 domain-containing protein</fullName>
    </recommendedName>
</protein>
<feature type="compositionally biased region" description="Polar residues" evidence="6">
    <location>
        <begin position="110"/>
        <end position="132"/>
    </location>
</feature>
<name>A0AAQ3N243_VIGMU</name>
<dbReference type="PANTHER" id="PTHR31541:SF28">
    <property type="entry name" value="TF-B3 DOMAIN-CONTAINING PROTEIN"/>
    <property type="match status" value="1"/>
</dbReference>
<feature type="region of interest" description="Disordered" evidence="6">
    <location>
        <begin position="100"/>
        <end position="135"/>
    </location>
</feature>
<dbReference type="PROSITE" id="PS50863">
    <property type="entry name" value="B3"/>
    <property type="match status" value="1"/>
</dbReference>
<evidence type="ECO:0000256" key="6">
    <source>
        <dbReference type="SAM" id="MobiDB-lite"/>
    </source>
</evidence>
<feature type="compositionally biased region" description="Low complexity" evidence="6">
    <location>
        <begin position="100"/>
        <end position="109"/>
    </location>
</feature>
<comment type="subcellular location">
    <subcellularLocation>
        <location evidence="1">Nucleus</location>
    </subcellularLocation>
</comment>
<dbReference type="InterPro" id="IPR003340">
    <property type="entry name" value="B3_DNA-bd"/>
</dbReference>
<evidence type="ECO:0000313" key="9">
    <source>
        <dbReference type="Proteomes" id="UP001374535"/>
    </source>
</evidence>
<evidence type="ECO:0000256" key="4">
    <source>
        <dbReference type="ARBA" id="ARBA00023163"/>
    </source>
</evidence>
<keyword evidence="9" id="KW-1185">Reference proteome</keyword>
<dbReference type="PANTHER" id="PTHR31541">
    <property type="entry name" value="B3 DOMAIN PLANT PROTEIN-RELATED"/>
    <property type="match status" value="1"/>
</dbReference>
<dbReference type="InterPro" id="IPR005508">
    <property type="entry name" value="At2g31720-like"/>
</dbReference>
<evidence type="ECO:0000256" key="1">
    <source>
        <dbReference type="ARBA" id="ARBA00004123"/>
    </source>
</evidence>